<dbReference type="GO" id="GO:0051607">
    <property type="term" value="P:defense response to virus"/>
    <property type="evidence" value="ECO:0007669"/>
    <property type="project" value="UniProtKB-KW"/>
</dbReference>
<dbReference type="PANTHER" id="PTHR34047:SF3">
    <property type="entry name" value="BLR2052 PROTEIN"/>
    <property type="match status" value="1"/>
</dbReference>
<keyword evidence="3" id="KW-0479">Metal-binding</keyword>
<evidence type="ECO:0000256" key="6">
    <source>
        <dbReference type="ARBA" id="ARBA00034120"/>
    </source>
</evidence>
<accession>A0A645B0X0</accession>
<dbReference type="PROSITE" id="PS50878">
    <property type="entry name" value="RT_POL"/>
    <property type="match status" value="1"/>
</dbReference>
<proteinExistence type="inferred from homology"/>
<dbReference type="NCBIfam" id="TIGR04416">
    <property type="entry name" value="group_II_RT_mat"/>
    <property type="match status" value="1"/>
</dbReference>
<dbReference type="InterPro" id="IPR013597">
    <property type="entry name" value="Mat_intron_G2"/>
</dbReference>
<dbReference type="AlphaFoldDB" id="A0A645B0X0"/>
<gene>
    <name evidence="9" type="ORF">SDC9_102190</name>
</gene>
<reference evidence="9" key="1">
    <citation type="submission" date="2019-08" db="EMBL/GenBank/DDBJ databases">
        <authorList>
            <person name="Kucharzyk K."/>
            <person name="Murdoch R.W."/>
            <person name="Higgins S."/>
            <person name="Loffler F."/>
        </authorList>
    </citation>
    <scope>NUCLEOTIDE SEQUENCE</scope>
</reference>
<evidence type="ECO:0000256" key="2">
    <source>
        <dbReference type="ARBA" id="ARBA00022695"/>
    </source>
</evidence>
<organism evidence="9">
    <name type="scientific">bioreactor metagenome</name>
    <dbReference type="NCBI Taxonomy" id="1076179"/>
    <lineage>
        <taxon>unclassified sequences</taxon>
        <taxon>metagenomes</taxon>
        <taxon>ecological metagenomes</taxon>
    </lineage>
</organism>
<dbReference type="SUPFAM" id="SSF56672">
    <property type="entry name" value="DNA/RNA polymerases"/>
    <property type="match status" value="1"/>
</dbReference>
<name>A0A645B0X0_9ZZZZ</name>
<evidence type="ECO:0000256" key="4">
    <source>
        <dbReference type="ARBA" id="ARBA00022842"/>
    </source>
</evidence>
<keyword evidence="4" id="KW-0460">Magnesium</keyword>
<dbReference type="Pfam" id="PF00078">
    <property type="entry name" value="RVT_1"/>
    <property type="match status" value="1"/>
</dbReference>
<feature type="domain" description="Reverse transcriptase" evidence="8">
    <location>
        <begin position="49"/>
        <end position="288"/>
    </location>
</feature>
<dbReference type="PANTHER" id="PTHR34047">
    <property type="entry name" value="NUCLEAR INTRON MATURASE 1, MITOCHONDRIAL-RELATED"/>
    <property type="match status" value="1"/>
</dbReference>
<dbReference type="CDD" id="cd01651">
    <property type="entry name" value="RT_G2_intron"/>
    <property type="match status" value="1"/>
</dbReference>
<comment type="caution">
    <text evidence="9">The sequence shown here is derived from an EMBL/GenBank/DDBJ whole genome shotgun (WGS) entry which is preliminary data.</text>
</comment>
<dbReference type="InterPro" id="IPR043502">
    <property type="entry name" value="DNA/RNA_pol_sf"/>
</dbReference>
<dbReference type="EMBL" id="VSSQ01015255">
    <property type="protein sequence ID" value="MPM55394.1"/>
    <property type="molecule type" value="Genomic_DNA"/>
</dbReference>
<keyword evidence="2" id="KW-0548">Nucleotidyltransferase</keyword>
<sequence>MERSKQYVISKTLFIEAYKKVKANGGSAGVDGISMAKYERNLKGNLYKLWNRMSSGSYFPKPVKAVEIPKKSGGTRKLGIPTIEDRIAQMVVKILVEPVLDPLFHEDSYGYRPNKSALDAVGKARERCWRYDYVIDLDIKGLFDNIDHALLMKAVEWHIKESWIVLYMERWLETPFKDVDGTLIPRISGTPQGGVVSPILSNLFMHYAFDMWMKREHPYCPFERYADDTVVHCKSEKQARFILKAIGERMTTCKLELHPVKTKIVYCKDRDRKGDFENTEFDFLGYTYRGRVLKDRIGRMQVNFLPAVSKASCQTLKDKIKALEIHKRTGSKIEMIAETINPIVAGWMNYFGRYNNSALKSTLKVIQGRLVRWAMCKFKRFHGRPMRARRWLEEVQRRAPNLFAHWGHRGWSIRAV</sequence>
<dbReference type="PRINTS" id="PR00866">
    <property type="entry name" value="RNADNAPOLMS"/>
</dbReference>
<evidence type="ECO:0000313" key="9">
    <source>
        <dbReference type="EMBL" id="MPM55394.1"/>
    </source>
</evidence>
<evidence type="ECO:0000256" key="1">
    <source>
        <dbReference type="ARBA" id="ARBA00022679"/>
    </source>
</evidence>
<comment type="similarity">
    <text evidence="6">Belongs to the bacterial reverse transcriptase family.</text>
</comment>
<keyword evidence="5" id="KW-0051">Antiviral defense</keyword>
<protein>
    <recommendedName>
        <fullName evidence="8">Reverse transcriptase domain-containing protein</fullName>
    </recommendedName>
</protein>
<dbReference type="InterPro" id="IPR000477">
    <property type="entry name" value="RT_dom"/>
</dbReference>
<evidence type="ECO:0000256" key="3">
    <source>
        <dbReference type="ARBA" id="ARBA00022723"/>
    </source>
</evidence>
<comment type="catalytic activity">
    <reaction evidence="7">
        <text>DNA(n) + a 2'-deoxyribonucleoside 5'-triphosphate = DNA(n+1) + diphosphate</text>
        <dbReference type="Rhea" id="RHEA:22508"/>
        <dbReference type="Rhea" id="RHEA-COMP:17339"/>
        <dbReference type="Rhea" id="RHEA-COMP:17340"/>
        <dbReference type="ChEBI" id="CHEBI:33019"/>
        <dbReference type="ChEBI" id="CHEBI:61560"/>
        <dbReference type="ChEBI" id="CHEBI:173112"/>
        <dbReference type="EC" id="2.7.7.49"/>
    </reaction>
</comment>
<keyword evidence="1" id="KW-0808">Transferase</keyword>
<evidence type="ECO:0000256" key="5">
    <source>
        <dbReference type="ARBA" id="ARBA00023118"/>
    </source>
</evidence>
<evidence type="ECO:0000259" key="8">
    <source>
        <dbReference type="PROSITE" id="PS50878"/>
    </source>
</evidence>
<dbReference type="GO" id="GO:0003723">
    <property type="term" value="F:RNA binding"/>
    <property type="evidence" value="ECO:0007669"/>
    <property type="project" value="InterPro"/>
</dbReference>
<dbReference type="InterPro" id="IPR030931">
    <property type="entry name" value="Group_II_RT_mat"/>
</dbReference>
<dbReference type="GO" id="GO:0046872">
    <property type="term" value="F:metal ion binding"/>
    <property type="evidence" value="ECO:0007669"/>
    <property type="project" value="UniProtKB-KW"/>
</dbReference>
<dbReference type="Pfam" id="PF08388">
    <property type="entry name" value="GIIM"/>
    <property type="match status" value="1"/>
</dbReference>
<dbReference type="GO" id="GO:0003964">
    <property type="term" value="F:RNA-directed DNA polymerase activity"/>
    <property type="evidence" value="ECO:0007669"/>
    <property type="project" value="UniProtKB-EC"/>
</dbReference>
<evidence type="ECO:0000256" key="7">
    <source>
        <dbReference type="ARBA" id="ARBA00048173"/>
    </source>
</evidence>
<dbReference type="InterPro" id="IPR051083">
    <property type="entry name" value="GrpII_Intron_Splice-Mob/Def"/>
</dbReference>
<dbReference type="InterPro" id="IPR000123">
    <property type="entry name" value="Reverse_transcriptase_msDNA"/>
</dbReference>